<reference evidence="2 3" key="1">
    <citation type="submission" date="2021-02" db="EMBL/GenBank/DDBJ databases">
        <title>Complete genome of Desulfoluna sp. strain ASN36.</title>
        <authorList>
            <person name="Takahashi A."/>
            <person name="Kojima H."/>
            <person name="Fukui M."/>
        </authorList>
    </citation>
    <scope>NUCLEOTIDE SEQUENCE [LARGE SCALE GENOMIC DNA]</scope>
    <source>
        <strain evidence="2 3">ASN36</strain>
    </source>
</reference>
<dbReference type="EMBL" id="AP024488">
    <property type="protein sequence ID" value="BCS98672.1"/>
    <property type="molecule type" value="Genomic_DNA"/>
</dbReference>
<dbReference type="InterPro" id="IPR050266">
    <property type="entry name" value="AB_hydrolase_sf"/>
</dbReference>
<dbReference type="InterPro" id="IPR000073">
    <property type="entry name" value="AB_hydrolase_1"/>
</dbReference>
<dbReference type="RefSeq" id="WP_236890057.1">
    <property type="nucleotide sequence ID" value="NZ_AP024488.1"/>
</dbReference>
<dbReference type="Gene3D" id="3.40.50.1820">
    <property type="entry name" value="alpha/beta hydrolase"/>
    <property type="match status" value="1"/>
</dbReference>
<dbReference type="Proteomes" id="UP001320148">
    <property type="component" value="Chromosome"/>
</dbReference>
<accession>A0ABM7PN91</accession>
<evidence type="ECO:0000313" key="3">
    <source>
        <dbReference type="Proteomes" id="UP001320148"/>
    </source>
</evidence>
<dbReference type="PANTHER" id="PTHR43798">
    <property type="entry name" value="MONOACYLGLYCEROL LIPASE"/>
    <property type="match status" value="1"/>
</dbReference>
<evidence type="ECO:0000259" key="1">
    <source>
        <dbReference type="Pfam" id="PF00561"/>
    </source>
</evidence>
<organism evidence="2 3">
    <name type="scientific">Desulfoluna limicola</name>
    <dbReference type="NCBI Taxonomy" id="2810562"/>
    <lineage>
        <taxon>Bacteria</taxon>
        <taxon>Pseudomonadati</taxon>
        <taxon>Thermodesulfobacteriota</taxon>
        <taxon>Desulfobacteria</taxon>
        <taxon>Desulfobacterales</taxon>
        <taxon>Desulfolunaceae</taxon>
        <taxon>Desulfoluna</taxon>
    </lineage>
</organism>
<proteinExistence type="predicted"/>
<dbReference type="PANTHER" id="PTHR43798:SF24">
    <property type="entry name" value="CIS-3-ALKYL-4-ALKYLOXETAN-2-ONE DECARBOXYLASE"/>
    <property type="match status" value="1"/>
</dbReference>
<dbReference type="InterPro" id="IPR029058">
    <property type="entry name" value="AB_hydrolase_fold"/>
</dbReference>
<name>A0ABM7PN91_9BACT</name>
<evidence type="ECO:0000313" key="2">
    <source>
        <dbReference type="EMBL" id="BCS98672.1"/>
    </source>
</evidence>
<gene>
    <name evidence="2" type="primary">dhmA2</name>
    <name evidence="2" type="ORF">DSLASN_43040</name>
</gene>
<dbReference type="SUPFAM" id="SSF53474">
    <property type="entry name" value="alpha/beta-Hydrolases"/>
    <property type="match status" value="1"/>
</dbReference>
<dbReference type="Pfam" id="PF00561">
    <property type="entry name" value="Abhydrolase_1"/>
    <property type="match status" value="1"/>
</dbReference>
<feature type="domain" description="AB hydrolase-1" evidence="1">
    <location>
        <begin position="38"/>
        <end position="138"/>
    </location>
</feature>
<dbReference type="PRINTS" id="PR00111">
    <property type="entry name" value="ABHYDROLASE"/>
</dbReference>
<sequence length="293" mass="33869">MAGVRRFQVDDVLYPFDSHWYEWEGARMHYVDEGEGMPVVMLHGNPTWSFLYRKVIRRLHGKCRCIAPDYPGFGFSDHPAGYGYTPQEHAGWVKALLNHLGLKEYVLVMQDWGGPIGLSIGVEAPERVAGMLLLNTWCWPPMMNARVFSWIMGGPLREWMHQKHNFFARKVLPSGIAGSSKLDPDVIDAYLSPFSTYEYRRGTAEFPHQIRKASSWLASIEHQLPLLKKVPKEMVWAMKDPAFGSNAYIHRWRSYFPDIFTERVKNASHYLQEDCPDKIVEGLERVFDMMASR</sequence>
<protein>
    <submittedName>
        <fullName evidence="2">Haloalkane dehalogenase 2</fullName>
    </submittedName>
</protein>
<keyword evidence="3" id="KW-1185">Reference proteome</keyword>